<evidence type="ECO:0000256" key="3">
    <source>
        <dbReference type="ARBA" id="ARBA00012865"/>
    </source>
</evidence>
<evidence type="ECO:0000256" key="4">
    <source>
        <dbReference type="ARBA" id="ARBA00022801"/>
    </source>
</evidence>
<dbReference type="EMBL" id="PUIV01000023">
    <property type="protein sequence ID" value="PWB93336.1"/>
    <property type="molecule type" value="Genomic_DNA"/>
</dbReference>
<dbReference type="Pfam" id="PF13354">
    <property type="entry name" value="Beta-lactamase2"/>
    <property type="match status" value="1"/>
</dbReference>
<keyword evidence="7" id="KW-0732">Signal</keyword>
<dbReference type="PRINTS" id="PR00118">
    <property type="entry name" value="BLACTAMASEA"/>
</dbReference>
<reference evidence="9" key="2">
    <citation type="submission" date="2018-02" db="EMBL/GenBank/DDBJ databases">
        <authorList>
            <person name="Cohen D.B."/>
            <person name="Kent A.D."/>
        </authorList>
    </citation>
    <scope>NUCLEOTIDE SEQUENCE</scope>
    <source>
        <strain evidence="9">DSM 17706</strain>
    </source>
</reference>
<evidence type="ECO:0000256" key="7">
    <source>
        <dbReference type="SAM" id="SignalP"/>
    </source>
</evidence>
<dbReference type="EC" id="3.5.2.6" evidence="3 6"/>
<evidence type="ECO:0000256" key="2">
    <source>
        <dbReference type="ARBA" id="ARBA00009009"/>
    </source>
</evidence>
<dbReference type="PANTHER" id="PTHR35333:SF3">
    <property type="entry name" value="BETA-LACTAMASE-TYPE TRANSPEPTIDASE FOLD CONTAINING PROTEIN"/>
    <property type="match status" value="1"/>
</dbReference>
<dbReference type="Proteomes" id="UP000316781">
    <property type="component" value="Unassembled WGS sequence"/>
</dbReference>
<dbReference type="OrthoDB" id="9784149at2"/>
<keyword evidence="11" id="KW-1185">Reference proteome</keyword>
<dbReference type="Proteomes" id="UP000245137">
    <property type="component" value="Unassembled WGS sequence"/>
</dbReference>
<evidence type="ECO:0000313" key="11">
    <source>
        <dbReference type="Proteomes" id="UP000245137"/>
    </source>
</evidence>
<dbReference type="InterPro" id="IPR000871">
    <property type="entry name" value="Beta-lactam_class-A"/>
</dbReference>
<feature type="signal peptide" evidence="7">
    <location>
        <begin position="1"/>
        <end position="21"/>
    </location>
</feature>
<gene>
    <name evidence="10" type="primary">bla</name>
    <name evidence="9" type="ORF">C5689_13545</name>
    <name evidence="10" type="ORF">FM996_15500</name>
</gene>
<dbReference type="InterPro" id="IPR012338">
    <property type="entry name" value="Beta-lactam/transpept-like"/>
</dbReference>
<dbReference type="GO" id="GO:0030655">
    <property type="term" value="P:beta-lactam antibiotic catabolic process"/>
    <property type="evidence" value="ECO:0007669"/>
    <property type="project" value="InterPro"/>
</dbReference>
<keyword evidence="5 6" id="KW-0046">Antibiotic resistance</keyword>
<evidence type="ECO:0000256" key="6">
    <source>
        <dbReference type="RuleBase" id="RU361140"/>
    </source>
</evidence>
<dbReference type="GO" id="GO:0008800">
    <property type="term" value="F:beta-lactamase activity"/>
    <property type="evidence" value="ECO:0007669"/>
    <property type="project" value="UniProtKB-UniRule"/>
</dbReference>
<protein>
    <recommendedName>
        <fullName evidence="3 6">Beta-lactamase</fullName>
        <ecNumber evidence="3 6">3.5.2.6</ecNumber>
    </recommendedName>
</protein>
<dbReference type="Gene3D" id="3.40.710.10">
    <property type="entry name" value="DD-peptidase/beta-lactamase superfamily"/>
    <property type="match status" value="1"/>
</dbReference>
<comment type="similarity">
    <text evidence="2 6">Belongs to the class-A beta-lactamase family.</text>
</comment>
<dbReference type="EMBL" id="VJMF01000065">
    <property type="protein sequence ID" value="TRL30742.1"/>
    <property type="molecule type" value="Genomic_DNA"/>
</dbReference>
<sequence>MNRRRFLLCLAASGATPFARAADAAELSARVEAIERRAGGRLGVAVLSGDGRRFAHRADERFPMCSTFKALAVAAVLKRIDAGALSLERKIAYGQADLLDYAPATRAHVADGAMSLRDLCAAAMQLSDNTAANLILGALGGPQAVTETARSLGDEATRLDRDEPTLNSAIPGDPRDTTTPMAMARDLRELIMGRALSETSRLLLEDWMIGNKTGAKRLRAGLPPDWGVGDKTGSGENGAANTIAIFRPPRRAPLFVAVYLAEAGGSKEERDAVHHDVAKSIAETF</sequence>
<dbReference type="RefSeq" id="WP_108917805.1">
    <property type="nucleotide sequence ID" value="NZ_BGJY01000007.1"/>
</dbReference>
<comment type="caution">
    <text evidence="9">The sequence shown here is derived from an EMBL/GenBank/DDBJ whole genome shotgun (WGS) entry which is preliminary data.</text>
</comment>
<dbReference type="InterPro" id="IPR023650">
    <property type="entry name" value="Beta-lactam_class-A_AS"/>
</dbReference>
<name>A0A2U1SNZ8_METSR</name>
<dbReference type="GO" id="GO:0046677">
    <property type="term" value="P:response to antibiotic"/>
    <property type="evidence" value="ECO:0007669"/>
    <property type="project" value="UniProtKB-UniRule"/>
</dbReference>
<feature type="domain" description="Beta-lactamase class A catalytic" evidence="8">
    <location>
        <begin position="50"/>
        <end position="259"/>
    </location>
</feature>
<dbReference type="PANTHER" id="PTHR35333">
    <property type="entry name" value="BETA-LACTAMASE"/>
    <property type="match status" value="1"/>
</dbReference>
<dbReference type="InterPro" id="IPR045155">
    <property type="entry name" value="Beta-lactam_cat"/>
</dbReference>
<proteinExistence type="inferred from homology"/>
<feature type="chain" id="PRO_5036052175" description="Beta-lactamase" evidence="7">
    <location>
        <begin position="22"/>
        <end position="285"/>
    </location>
</feature>
<evidence type="ECO:0000313" key="10">
    <source>
        <dbReference type="EMBL" id="TRL30742.1"/>
    </source>
</evidence>
<organism evidence="9 11">
    <name type="scientific">Methylosinus sporium</name>
    <dbReference type="NCBI Taxonomy" id="428"/>
    <lineage>
        <taxon>Bacteria</taxon>
        <taxon>Pseudomonadati</taxon>
        <taxon>Pseudomonadota</taxon>
        <taxon>Alphaproteobacteria</taxon>
        <taxon>Hyphomicrobiales</taxon>
        <taxon>Methylocystaceae</taxon>
        <taxon>Methylosinus</taxon>
    </lineage>
</organism>
<comment type="catalytic activity">
    <reaction evidence="1 6">
        <text>a beta-lactam + H2O = a substituted beta-amino acid</text>
        <dbReference type="Rhea" id="RHEA:20401"/>
        <dbReference type="ChEBI" id="CHEBI:15377"/>
        <dbReference type="ChEBI" id="CHEBI:35627"/>
        <dbReference type="ChEBI" id="CHEBI:140347"/>
        <dbReference type="EC" id="3.5.2.6"/>
    </reaction>
</comment>
<accession>A0A2U1SNZ8</accession>
<reference evidence="10 12" key="3">
    <citation type="submission" date="2019-07" db="EMBL/GenBank/DDBJ databases">
        <title>Ln-dependent methylotrophs.</title>
        <authorList>
            <person name="Tani A."/>
        </authorList>
    </citation>
    <scope>NUCLEOTIDE SEQUENCE [LARGE SCALE GENOMIC DNA]</scope>
    <source>
        <strain evidence="10 12">SM89A</strain>
    </source>
</reference>
<dbReference type="PROSITE" id="PS00146">
    <property type="entry name" value="BETA_LACTAMASE_A"/>
    <property type="match status" value="1"/>
</dbReference>
<dbReference type="AlphaFoldDB" id="A0A2U1SNZ8"/>
<dbReference type="SUPFAM" id="SSF56601">
    <property type="entry name" value="beta-lactamase/transpeptidase-like"/>
    <property type="match status" value="1"/>
</dbReference>
<evidence type="ECO:0000256" key="5">
    <source>
        <dbReference type="ARBA" id="ARBA00023251"/>
    </source>
</evidence>
<keyword evidence="4 6" id="KW-0378">Hydrolase</keyword>
<evidence type="ECO:0000313" key="12">
    <source>
        <dbReference type="Proteomes" id="UP000316781"/>
    </source>
</evidence>
<evidence type="ECO:0000259" key="8">
    <source>
        <dbReference type="Pfam" id="PF13354"/>
    </source>
</evidence>
<evidence type="ECO:0000313" key="9">
    <source>
        <dbReference type="EMBL" id="PWB93336.1"/>
    </source>
</evidence>
<dbReference type="NCBIfam" id="NF033103">
    <property type="entry name" value="bla_class_A"/>
    <property type="match status" value="1"/>
</dbReference>
<evidence type="ECO:0000256" key="1">
    <source>
        <dbReference type="ARBA" id="ARBA00001526"/>
    </source>
</evidence>
<reference evidence="9 11" key="1">
    <citation type="journal article" date="2018" name="Appl. Microbiol. Biotechnol.">
        <title>Co-cultivation of the strictly anaerobic methanogen Methanosarcina barkeri with aerobic methanotrophs in an oxygen-limited membrane bioreactor.</title>
        <authorList>
            <person name="In 't Zandt M.H."/>
            <person name="van den Bosch T.J.M."/>
            <person name="Rijkers R."/>
            <person name="van Kessel M.A.H.J."/>
            <person name="Jetten M.S.M."/>
            <person name="Welte C.U."/>
        </authorList>
    </citation>
    <scope>NUCLEOTIDE SEQUENCE [LARGE SCALE GENOMIC DNA]</scope>
    <source>
        <strain evidence="9 11">DSM 17706</strain>
    </source>
</reference>